<keyword evidence="6 8" id="KW-0560">Oxidoreductase</keyword>
<dbReference type="GO" id="GO:0046655">
    <property type="term" value="P:folic acid metabolic process"/>
    <property type="evidence" value="ECO:0007669"/>
    <property type="project" value="TreeGrafter"/>
</dbReference>
<comment type="caution">
    <text evidence="11">The sequence shown here is derived from an EMBL/GenBank/DDBJ whole genome shotgun (WGS) entry which is preliminary data.</text>
</comment>
<dbReference type="PRINTS" id="PR00070">
    <property type="entry name" value="DHFR"/>
</dbReference>
<dbReference type="GO" id="GO:0005829">
    <property type="term" value="C:cytosol"/>
    <property type="evidence" value="ECO:0007669"/>
    <property type="project" value="TreeGrafter"/>
</dbReference>
<dbReference type="InterPro" id="IPR001796">
    <property type="entry name" value="DHFR_dom"/>
</dbReference>
<accession>A0A397Q162</accession>
<dbReference type="GO" id="GO:0004146">
    <property type="term" value="F:dihydrofolate reductase activity"/>
    <property type="evidence" value="ECO:0007669"/>
    <property type="project" value="UniProtKB-EC"/>
</dbReference>
<keyword evidence="12" id="KW-1185">Reference proteome</keyword>
<dbReference type="CDD" id="cd00209">
    <property type="entry name" value="DHFR"/>
    <property type="match status" value="1"/>
</dbReference>
<dbReference type="GO" id="GO:0046452">
    <property type="term" value="P:dihydrofolate metabolic process"/>
    <property type="evidence" value="ECO:0007669"/>
    <property type="project" value="TreeGrafter"/>
</dbReference>
<dbReference type="PANTHER" id="PTHR48069:SF3">
    <property type="entry name" value="DIHYDROFOLATE REDUCTASE"/>
    <property type="match status" value="1"/>
</dbReference>
<reference evidence="11 12" key="1">
    <citation type="submission" date="2018-08" db="EMBL/GenBank/DDBJ databases">
        <title>Genomic Encyclopedia of Archaeal and Bacterial Type Strains, Phase II (KMG-II): from individual species to whole genera.</title>
        <authorList>
            <person name="Goeker M."/>
        </authorList>
    </citation>
    <scope>NUCLEOTIDE SEQUENCE [LARGE SCALE GENOMIC DNA]</scope>
    <source>
        <strain evidence="11 12">DSM 5002</strain>
    </source>
</reference>
<dbReference type="InterPro" id="IPR017925">
    <property type="entry name" value="DHFR_CS"/>
</dbReference>
<evidence type="ECO:0000256" key="2">
    <source>
        <dbReference type="ARBA" id="ARBA00009539"/>
    </source>
</evidence>
<gene>
    <name evidence="11" type="ORF">BXY53_0310</name>
</gene>
<keyword evidence="4 8" id="KW-0554">One-carbon metabolism</keyword>
<dbReference type="InterPro" id="IPR012259">
    <property type="entry name" value="DHFR"/>
</dbReference>
<comment type="pathway">
    <text evidence="1 8">Cofactor biosynthesis; tetrahydrofolate biosynthesis; 5,6,7,8-tetrahydrofolate from 7,8-dihydrofolate: step 1/1.</text>
</comment>
<evidence type="ECO:0000256" key="4">
    <source>
        <dbReference type="ARBA" id="ARBA00022563"/>
    </source>
</evidence>
<dbReference type="Proteomes" id="UP000266273">
    <property type="component" value="Unassembled WGS sequence"/>
</dbReference>
<dbReference type="Pfam" id="PF00186">
    <property type="entry name" value="DHFR_1"/>
    <property type="match status" value="1"/>
</dbReference>
<dbReference type="UniPathway" id="UPA00077">
    <property type="reaction ID" value="UER00158"/>
</dbReference>
<dbReference type="PIRSF" id="PIRSF000194">
    <property type="entry name" value="DHFR"/>
    <property type="match status" value="1"/>
</dbReference>
<evidence type="ECO:0000256" key="3">
    <source>
        <dbReference type="ARBA" id="ARBA00012856"/>
    </source>
</evidence>
<evidence type="ECO:0000256" key="7">
    <source>
        <dbReference type="ARBA" id="ARBA00025067"/>
    </source>
</evidence>
<evidence type="ECO:0000256" key="6">
    <source>
        <dbReference type="ARBA" id="ARBA00023002"/>
    </source>
</evidence>
<dbReference type="SUPFAM" id="SSF53597">
    <property type="entry name" value="Dihydrofolate reductase-like"/>
    <property type="match status" value="1"/>
</dbReference>
<comment type="similarity">
    <text evidence="2 8 9">Belongs to the dihydrofolate reductase family.</text>
</comment>
<protein>
    <recommendedName>
        <fullName evidence="3 8">Dihydrofolate reductase</fullName>
        <ecNumber evidence="3 8">1.5.1.3</ecNumber>
    </recommendedName>
</protein>
<keyword evidence="5 8" id="KW-0521">NADP</keyword>
<evidence type="ECO:0000256" key="8">
    <source>
        <dbReference type="PIRNR" id="PIRNR000194"/>
    </source>
</evidence>
<dbReference type="EMBL" id="QXDF01000001">
    <property type="protein sequence ID" value="RIA55250.1"/>
    <property type="molecule type" value="Genomic_DNA"/>
</dbReference>
<dbReference type="PROSITE" id="PS51330">
    <property type="entry name" value="DHFR_2"/>
    <property type="match status" value="1"/>
</dbReference>
<sequence length="174" mass="19246">MAESEAKVAMIVAMDENGVIGREGALPWRLSSDLKLFKRLTMGKPLIMGRKTFQSIGKALEGRDNIVITRNKTFASEGVDVAQSPKAALWLARGFARARGASEIMVIGGADIFEAFLPHTSRIYLTRVHAHLTGDTYFPALPPEEWRTTLSEHYGAGARDDYAFTFTILDRVET</sequence>
<dbReference type="PANTHER" id="PTHR48069">
    <property type="entry name" value="DIHYDROFOLATE REDUCTASE"/>
    <property type="match status" value="1"/>
</dbReference>
<evidence type="ECO:0000313" key="11">
    <source>
        <dbReference type="EMBL" id="RIA55250.1"/>
    </source>
</evidence>
<evidence type="ECO:0000256" key="1">
    <source>
        <dbReference type="ARBA" id="ARBA00004903"/>
    </source>
</evidence>
<dbReference type="PROSITE" id="PS00075">
    <property type="entry name" value="DHFR_1"/>
    <property type="match status" value="1"/>
</dbReference>
<dbReference type="GO" id="GO:0070401">
    <property type="term" value="F:NADP+ binding"/>
    <property type="evidence" value="ECO:0007669"/>
    <property type="project" value="UniProtKB-ARBA"/>
</dbReference>
<dbReference type="AlphaFoldDB" id="A0A397Q162"/>
<organism evidence="11 12">
    <name type="scientific">Dichotomicrobium thermohalophilum</name>
    <dbReference type="NCBI Taxonomy" id="933063"/>
    <lineage>
        <taxon>Bacteria</taxon>
        <taxon>Pseudomonadati</taxon>
        <taxon>Pseudomonadota</taxon>
        <taxon>Alphaproteobacteria</taxon>
        <taxon>Hyphomicrobiales</taxon>
        <taxon>Hyphomicrobiaceae</taxon>
        <taxon>Dichotomicrobium</taxon>
    </lineage>
</organism>
<evidence type="ECO:0000256" key="9">
    <source>
        <dbReference type="RuleBase" id="RU004474"/>
    </source>
</evidence>
<dbReference type="EC" id="1.5.1.3" evidence="3 8"/>
<feature type="domain" description="DHFR" evidence="10">
    <location>
        <begin position="7"/>
        <end position="171"/>
    </location>
</feature>
<comment type="catalytic activity">
    <reaction evidence="8">
        <text>(6S)-5,6,7,8-tetrahydrofolate + NADP(+) = 7,8-dihydrofolate + NADPH + H(+)</text>
        <dbReference type="Rhea" id="RHEA:15009"/>
        <dbReference type="ChEBI" id="CHEBI:15378"/>
        <dbReference type="ChEBI" id="CHEBI:57451"/>
        <dbReference type="ChEBI" id="CHEBI:57453"/>
        <dbReference type="ChEBI" id="CHEBI:57783"/>
        <dbReference type="ChEBI" id="CHEBI:58349"/>
        <dbReference type="EC" id="1.5.1.3"/>
    </reaction>
</comment>
<dbReference type="Gene3D" id="3.40.430.10">
    <property type="entry name" value="Dihydrofolate Reductase, subunit A"/>
    <property type="match status" value="1"/>
</dbReference>
<evidence type="ECO:0000256" key="5">
    <source>
        <dbReference type="ARBA" id="ARBA00022857"/>
    </source>
</evidence>
<dbReference type="FunFam" id="3.40.430.10:FF:000001">
    <property type="entry name" value="Dihydrofolate reductase"/>
    <property type="match status" value="1"/>
</dbReference>
<comment type="function">
    <text evidence="7 8">Key enzyme in folate metabolism. Catalyzes an essential reaction for de novo glycine and purine synthesis, and for DNA precursor synthesis.</text>
</comment>
<dbReference type="GO" id="GO:0046654">
    <property type="term" value="P:tetrahydrofolate biosynthetic process"/>
    <property type="evidence" value="ECO:0007669"/>
    <property type="project" value="UniProtKB-UniPathway"/>
</dbReference>
<evidence type="ECO:0000313" key="12">
    <source>
        <dbReference type="Proteomes" id="UP000266273"/>
    </source>
</evidence>
<dbReference type="InterPro" id="IPR024072">
    <property type="entry name" value="DHFR-like_dom_sf"/>
</dbReference>
<dbReference type="GO" id="GO:0006730">
    <property type="term" value="P:one-carbon metabolic process"/>
    <property type="evidence" value="ECO:0007669"/>
    <property type="project" value="UniProtKB-KW"/>
</dbReference>
<name>A0A397Q162_9HYPH</name>
<proteinExistence type="inferred from homology"/>
<evidence type="ECO:0000259" key="10">
    <source>
        <dbReference type="PROSITE" id="PS51330"/>
    </source>
</evidence>